<proteinExistence type="predicted"/>
<dbReference type="EMBL" id="JABFCR010000027">
    <property type="protein sequence ID" value="NNU34004.1"/>
    <property type="molecule type" value="Genomic_DNA"/>
</dbReference>
<protein>
    <recommendedName>
        <fullName evidence="4">DUF4625 domain-containing protein</fullName>
    </recommendedName>
</protein>
<name>A0ABX1W2C3_9SPHI</name>
<accession>A0ABX1W2C3</accession>
<evidence type="ECO:0008006" key="4">
    <source>
        <dbReference type="Google" id="ProtNLM"/>
    </source>
</evidence>
<dbReference type="Proteomes" id="UP000566071">
    <property type="component" value="Unassembled WGS sequence"/>
</dbReference>
<gene>
    <name evidence="2" type="ORF">HK413_07245</name>
</gene>
<keyword evidence="3" id="KW-1185">Reference proteome</keyword>
<organism evidence="2 3">
    <name type="scientific">Mucilaginibacter humi</name>
    <dbReference type="NCBI Taxonomy" id="2732510"/>
    <lineage>
        <taxon>Bacteria</taxon>
        <taxon>Pseudomonadati</taxon>
        <taxon>Bacteroidota</taxon>
        <taxon>Sphingobacteriia</taxon>
        <taxon>Sphingobacteriales</taxon>
        <taxon>Sphingobacteriaceae</taxon>
        <taxon>Mucilaginibacter</taxon>
    </lineage>
</organism>
<comment type="caution">
    <text evidence="2">The sequence shown here is derived from an EMBL/GenBank/DDBJ whole genome shotgun (WGS) entry which is preliminary data.</text>
</comment>
<sequence length="142" mass="15731">MKKIFLPLILVFFAATVFSQKVVSVKTKDPAILLSSVEALKTASDDNIAIKVYKIANVSGSAHVLGTDEVSHRFLISVSSIDDAPEVHLYNVGDFYAPKILGLTKVSKGVFKLSIEYDAPRRKWAEINITLKNVTLINRNKR</sequence>
<evidence type="ECO:0000256" key="1">
    <source>
        <dbReference type="SAM" id="SignalP"/>
    </source>
</evidence>
<evidence type="ECO:0000313" key="2">
    <source>
        <dbReference type="EMBL" id="NNU34004.1"/>
    </source>
</evidence>
<feature type="signal peptide" evidence="1">
    <location>
        <begin position="1"/>
        <end position="19"/>
    </location>
</feature>
<feature type="chain" id="PRO_5047386648" description="DUF4625 domain-containing protein" evidence="1">
    <location>
        <begin position="20"/>
        <end position="142"/>
    </location>
</feature>
<dbReference type="RefSeq" id="WP_175269688.1">
    <property type="nucleotide sequence ID" value="NZ_JABFCR010000027.1"/>
</dbReference>
<keyword evidence="1" id="KW-0732">Signal</keyword>
<reference evidence="2 3" key="1">
    <citation type="submission" date="2020-05" db="EMBL/GenBank/DDBJ databases">
        <authorList>
            <person name="Khan S.A."/>
            <person name="Jeon C.O."/>
            <person name="Chun B.H."/>
        </authorList>
    </citation>
    <scope>NUCLEOTIDE SEQUENCE [LARGE SCALE GENOMIC DNA]</scope>
    <source>
        <strain evidence="2 3">S1162</strain>
    </source>
</reference>
<evidence type="ECO:0000313" key="3">
    <source>
        <dbReference type="Proteomes" id="UP000566071"/>
    </source>
</evidence>